<keyword evidence="7" id="KW-0411">Iron-sulfur</keyword>
<dbReference type="PANTHER" id="PTHR43409:SF7">
    <property type="entry name" value="BLL1977 PROTEIN"/>
    <property type="match status" value="1"/>
</dbReference>
<organism evidence="11">
    <name type="scientific">mine drainage metagenome</name>
    <dbReference type="NCBI Taxonomy" id="410659"/>
    <lineage>
        <taxon>unclassified sequences</taxon>
        <taxon>metagenomes</taxon>
        <taxon>ecological metagenomes</taxon>
    </lineage>
</organism>
<gene>
    <name evidence="11" type="ORF">B1B_12334</name>
</gene>
<comment type="cofactor">
    <cofactor evidence="1">
        <name>[4Fe-4S] cluster</name>
        <dbReference type="ChEBI" id="CHEBI:49883"/>
    </cofactor>
</comment>
<dbReference type="PROSITE" id="PS51918">
    <property type="entry name" value="RADICAL_SAM"/>
    <property type="match status" value="1"/>
</dbReference>
<keyword evidence="2" id="KW-0489">Methyltransferase</keyword>
<feature type="region of interest" description="Disordered" evidence="8">
    <location>
        <begin position="471"/>
        <end position="505"/>
    </location>
</feature>
<dbReference type="GO" id="GO:0005829">
    <property type="term" value="C:cytosol"/>
    <property type="evidence" value="ECO:0007669"/>
    <property type="project" value="TreeGrafter"/>
</dbReference>
<dbReference type="InterPro" id="IPR006158">
    <property type="entry name" value="Cobalamin-bd"/>
</dbReference>
<evidence type="ECO:0000256" key="3">
    <source>
        <dbReference type="ARBA" id="ARBA00022679"/>
    </source>
</evidence>
<dbReference type="SFLD" id="SFLDS00029">
    <property type="entry name" value="Radical_SAM"/>
    <property type="match status" value="1"/>
</dbReference>
<keyword evidence="3" id="KW-0808">Transferase</keyword>
<dbReference type="SFLD" id="SFLDG01082">
    <property type="entry name" value="B12-binding_domain_containing"/>
    <property type="match status" value="1"/>
</dbReference>
<evidence type="ECO:0000256" key="2">
    <source>
        <dbReference type="ARBA" id="ARBA00022603"/>
    </source>
</evidence>
<keyword evidence="4" id="KW-0949">S-adenosyl-L-methionine</keyword>
<dbReference type="GO" id="GO:0046872">
    <property type="term" value="F:metal ion binding"/>
    <property type="evidence" value="ECO:0007669"/>
    <property type="project" value="UniProtKB-KW"/>
</dbReference>
<keyword evidence="5" id="KW-0479">Metal-binding</keyword>
<feature type="domain" description="Radical SAM core" evidence="10">
    <location>
        <begin position="204"/>
        <end position="425"/>
    </location>
</feature>
<evidence type="ECO:0000313" key="11">
    <source>
        <dbReference type="EMBL" id="EQD47458.1"/>
    </source>
</evidence>
<accession>T0ZS23</accession>
<evidence type="ECO:0000256" key="7">
    <source>
        <dbReference type="ARBA" id="ARBA00023014"/>
    </source>
</evidence>
<dbReference type="CDD" id="cd02068">
    <property type="entry name" value="radical_SAM_B12_BD"/>
    <property type="match status" value="1"/>
</dbReference>
<evidence type="ECO:0000259" key="10">
    <source>
        <dbReference type="PROSITE" id="PS51918"/>
    </source>
</evidence>
<dbReference type="Gene3D" id="3.80.30.20">
    <property type="entry name" value="tm_1862 like domain"/>
    <property type="match status" value="1"/>
</dbReference>
<dbReference type="SUPFAM" id="SSF102114">
    <property type="entry name" value="Radical SAM enzymes"/>
    <property type="match status" value="1"/>
</dbReference>
<dbReference type="GO" id="GO:0031419">
    <property type="term" value="F:cobalamin binding"/>
    <property type="evidence" value="ECO:0007669"/>
    <property type="project" value="InterPro"/>
</dbReference>
<evidence type="ECO:0000256" key="6">
    <source>
        <dbReference type="ARBA" id="ARBA00023004"/>
    </source>
</evidence>
<dbReference type="GO" id="GO:0051539">
    <property type="term" value="F:4 iron, 4 sulfur cluster binding"/>
    <property type="evidence" value="ECO:0007669"/>
    <property type="project" value="UniProtKB-KW"/>
</dbReference>
<evidence type="ECO:0000256" key="8">
    <source>
        <dbReference type="SAM" id="MobiDB-lite"/>
    </source>
</evidence>
<dbReference type="GO" id="GO:0003824">
    <property type="term" value="F:catalytic activity"/>
    <property type="evidence" value="ECO:0007669"/>
    <property type="project" value="InterPro"/>
</dbReference>
<sequence>MPSAKSTGTRSPATSPPRVLLVDPYLAREDPMERKFVELYPSLGLLTLGAYLRSHDCAVSMVDLTFARDVRPVEAGIRSFRPDIVGVHTKTLTHERAAEIAWLARAAGVHSVAGGPDSASRPEFYLDAGFDFVVTGEGEATSVALAQGLATGAEIAGMPGVVLRRAGRTVHGPSRPVIRELDELPLPAWDLIDMDGYLARWQRRTGERRSAVLTSRGCPFDCSWCSKPTFGRTFRQQSPQRVVRELQALHQRYGVDYVRFCDDVFGISRAWLDELLDRMGAADLHLKFECLARVDLLKPDLLKRMREAGLERVYVGVESGSQKMLDLMNRGTRLAQVERAAEALRAEGIRQFWFLMLGYPGESLADIEATLQLFRRFSPEEYSVSIAVPVPGTRFHEAVKDRLTGHSTPSRRSGGSTLLYEATYPEHLYRWEQARFGLEAALGRARGKLSDRVVDRIGHVADRFHERVATPLLMGDGTSEEPEPPSVELPLLPPPRRSSSSGSKP</sequence>
<feature type="compositionally biased region" description="Pro residues" evidence="8">
    <location>
        <begin position="484"/>
        <end position="496"/>
    </location>
</feature>
<evidence type="ECO:0000256" key="5">
    <source>
        <dbReference type="ARBA" id="ARBA00022723"/>
    </source>
</evidence>
<evidence type="ECO:0000259" key="9">
    <source>
        <dbReference type="PROSITE" id="PS51332"/>
    </source>
</evidence>
<dbReference type="EMBL" id="AUZY01008070">
    <property type="protein sequence ID" value="EQD47458.1"/>
    <property type="molecule type" value="Genomic_DNA"/>
</dbReference>
<dbReference type="PANTHER" id="PTHR43409">
    <property type="entry name" value="ANAEROBIC MAGNESIUM-PROTOPORPHYRIN IX MONOMETHYL ESTER CYCLASE-RELATED"/>
    <property type="match status" value="1"/>
</dbReference>
<name>T0ZS23_9ZZZZ</name>
<evidence type="ECO:0000256" key="1">
    <source>
        <dbReference type="ARBA" id="ARBA00001966"/>
    </source>
</evidence>
<dbReference type="InterPro" id="IPR006638">
    <property type="entry name" value="Elp3/MiaA/NifB-like_rSAM"/>
</dbReference>
<dbReference type="InterPro" id="IPR023404">
    <property type="entry name" value="rSAM_horseshoe"/>
</dbReference>
<dbReference type="AlphaFoldDB" id="T0ZS23"/>
<dbReference type="SFLD" id="SFLDG01123">
    <property type="entry name" value="methyltransferase_(Class_B)"/>
    <property type="match status" value="1"/>
</dbReference>
<dbReference type="PROSITE" id="PS51332">
    <property type="entry name" value="B12_BINDING"/>
    <property type="match status" value="1"/>
</dbReference>
<protein>
    <submittedName>
        <fullName evidence="11">Mg-protoporphyrin IX monomethyl ester oxidative cyclase</fullName>
    </submittedName>
</protein>
<dbReference type="Pfam" id="PF04055">
    <property type="entry name" value="Radical_SAM"/>
    <property type="match status" value="1"/>
</dbReference>
<comment type="caution">
    <text evidence="11">The sequence shown here is derived from an EMBL/GenBank/DDBJ whole genome shotgun (WGS) entry which is preliminary data.</text>
</comment>
<proteinExistence type="predicted"/>
<keyword evidence="6" id="KW-0408">Iron</keyword>
<dbReference type="InterPro" id="IPR058240">
    <property type="entry name" value="rSAM_sf"/>
</dbReference>
<evidence type="ECO:0000256" key="4">
    <source>
        <dbReference type="ARBA" id="ARBA00022691"/>
    </source>
</evidence>
<dbReference type="CDD" id="cd01335">
    <property type="entry name" value="Radical_SAM"/>
    <property type="match status" value="1"/>
</dbReference>
<dbReference type="InterPro" id="IPR034466">
    <property type="entry name" value="Methyltransferase_Class_B"/>
</dbReference>
<dbReference type="Pfam" id="PF02310">
    <property type="entry name" value="B12-binding"/>
    <property type="match status" value="1"/>
</dbReference>
<dbReference type="SMART" id="SM00729">
    <property type="entry name" value="Elp3"/>
    <property type="match status" value="1"/>
</dbReference>
<dbReference type="Gene3D" id="3.40.50.280">
    <property type="entry name" value="Cobalamin-binding domain"/>
    <property type="match status" value="1"/>
</dbReference>
<reference evidence="11" key="2">
    <citation type="journal article" date="2014" name="ISME J.">
        <title>Microbial stratification in low pH oxic and suboxic macroscopic growths along an acid mine drainage.</title>
        <authorList>
            <person name="Mendez-Garcia C."/>
            <person name="Mesa V."/>
            <person name="Sprenger R.R."/>
            <person name="Richter M."/>
            <person name="Diez M.S."/>
            <person name="Solano J."/>
            <person name="Bargiela R."/>
            <person name="Golyshina O.V."/>
            <person name="Manteca A."/>
            <person name="Ramos J.L."/>
            <person name="Gallego J.R."/>
            <person name="Llorente I."/>
            <person name="Martins Dos Santos V.A."/>
            <person name="Jensen O.N."/>
            <person name="Pelaez A.I."/>
            <person name="Sanchez J."/>
            <person name="Ferrer M."/>
        </authorList>
    </citation>
    <scope>NUCLEOTIDE SEQUENCE</scope>
</reference>
<dbReference type="InterPro" id="IPR051198">
    <property type="entry name" value="BchE-like"/>
</dbReference>
<dbReference type="InterPro" id="IPR007197">
    <property type="entry name" value="rSAM"/>
</dbReference>
<reference evidence="11" key="1">
    <citation type="submission" date="2013-08" db="EMBL/GenBank/DDBJ databases">
        <authorList>
            <person name="Mendez C."/>
            <person name="Richter M."/>
            <person name="Ferrer M."/>
            <person name="Sanchez J."/>
        </authorList>
    </citation>
    <scope>NUCLEOTIDE SEQUENCE</scope>
</reference>
<feature type="domain" description="B12-binding" evidence="9">
    <location>
        <begin position="16"/>
        <end position="156"/>
    </location>
</feature>